<comment type="caution">
    <text evidence="3">The sequence shown here is derived from an EMBL/GenBank/DDBJ whole genome shotgun (WGS) entry which is preliminary data.</text>
</comment>
<proteinExistence type="predicted"/>
<feature type="coiled-coil region" evidence="1">
    <location>
        <begin position="136"/>
        <end position="163"/>
    </location>
</feature>
<evidence type="ECO:0000256" key="1">
    <source>
        <dbReference type="SAM" id="Coils"/>
    </source>
</evidence>
<keyword evidence="4" id="KW-1185">Reference proteome</keyword>
<name>A0ABS6L6C3_9GAMM</name>
<evidence type="ECO:0000313" key="3">
    <source>
        <dbReference type="EMBL" id="MBU9837380.1"/>
    </source>
</evidence>
<dbReference type="Proteomes" id="UP000699865">
    <property type="component" value="Unassembled WGS sequence"/>
</dbReference>
<dbReference type="RefSeq" id="WP_217139211.1">
    <property type="nucleotide sequence ID" value="NZ_JAFMOU010000072.1"/>
</dbReference>
<evidence type="ECO:0008006" key="5">
    <source>
        <dbReference type="Google" id="ProtNLM"/>
    </source>
</evidence>
<sequence>MSTTVEKILTELQEVGKATALIVADSLGLEPGIAVAMLNSQVKTGNVACLNGFYSITEKGRDYSPETAAPAKTKNPVKTRPAKVVSAKKSEVVPVPVAEQPAKEITELPKVIWGADDFLTMSIPTPEYLTKQIRKHEANARRLKKLRTTIRSLQRQNAQAVRHV</sequence>
<dbReference type="EMBL" id="JAFMOU010000072">
    <property type="protein sequence ID" value="MBU9837380.1"/>
    <property type="molecule type" value="Genomic_DNA"/>
</dbReference>
<gene>
    <name evidence="3" type="ORF">J1786_21525</name>
</gene>
<protein>
    <recommendedName>
        <fullName evidence="5">DUF1627 domain-containing protein</fullName>
    </recommendedName>
</protein>
<feature type="region of interest" description="Disordered" evidence="2">
    <location>
        <begin position="61"/>
        <end position="82"/>
    </location>
</feature>
<keyword evidence="1" id="KW-0175">Coiled coil</keyword>
<evidence type="ECO:0000313" key="4">
    <source>
        <dbReference type="Proteomes" id="UP000699865"/>
    </source>
</evidence>
<accession>A0ABS6L6C3</accession>
<evidence type="ECO:0000256" key="2">
    <source>
        <dbReference type="SAM" id="MobiDB-lite"/>
    </source>
</evidence>
<reference evidence="3 4" key="1">
    <citation type="submission" date="2021-03" db="EMBL/GenBank/DDBJ databases">
        <title>Five novel Rahnella species.</title>
        <authorList>
            <person name="Brady C."/>
            <person name="Asselin J."/>
            <person name="Beer S."/>
            <person name="Bruberg M.B."/>
            <person name="Crampton B."/>
            <person name="Venter S."/>
            <person name="Arnold D."/>
            <person name="Denman S."/>
        </authorList>
    </citation>
    <scope>NUCLEOTIDE SEQUENCE [LARGE SCALE GENOMIC DNA]</scope>
    <source>
        <strain evidence="3 4">L72c</strain>
    </source>
</reference>
<organism evidence="3 4">
    <name type="scientific">Rahnella perminowiae</name>
    <dbReference type="NCBI Taxonomy" id="2816244"/>
    <lineage>
        <taxon>Bacteria</taxon>
        <taxon>Pseudomonadati</taxon>
        <taxon>Pseudomonadota</taxon>
        <taxon>Gammaproteobacteria</taxon>
        <taxon>Enterobacterales</taxon>
        <taxon>Yersiniaceae</taxon>
        <taxon>Rahnella</taxon>
    </lineage>
</organism>